<accession>A0A251SQ12</accession>
<dbReference type="AlphaFoldDB" id="A0A251SQ12"/>
<name>A0A251SQ12_HELAN</name>
<dbReference type="EMBL" id="MNCJ02000328">
    <property type="protein sequence ID" value="KAF5772526.1"/>
    <property type="molecule type" value="Genomic_DNA"/>
</dbReference>
<dbReference type="InParanoid" id="A0A251SQ12"/>
<evidence type="ECO:0000313" key="2">
    <source>
        <dbReference type="EMBL" id="OTG00920.1"/>
    </source>
</evidence>
<gene>
    <name evidence="2" type="ORF">HannXRQ_Chr13g0396421</name>
    <name evidence="1" type="ORF">HanXRQr2_Chr13g0578041</name>
</gene>
<dbReference type="EMBL" id="CM007902">
    <property type="protein sequence ID" value="OTG00920.1"/>
    <property type="molecule type" value="Genomic_DNA"/>
</dbReference>
<sequence>MKCGVDIATYSKIRSEQKLFQFLNALDKQYDTIKRELLRCDPLPSAEGAYAAVRKEMAHQGILGTTTDGSTSQNGVAAGLVANRLHEGQGFLSKGRTGQKISSNVSSSRIDKSKLKCNHCGMMKHTKDQCFQLVGYPEWWPMATELGTKKGEKLVQSLVILTTMKMVDLGA</sequence>
<reference evidence="1 3" key="1">
    <citation type="journal article" date="2017" name="Nature">
        <title>The sunflower genome provides insights into oil metabolism, flowering and Asterid evolution.</title>
        <authorList>
            <person name="Badouin H."/>
            <person name="Gouzy J."/>
            <person name="Grassa C.J."/>
            <person name="Murat F."/>
            <person name="Staton S.E."/>
            <person name="Cottret L."/>
            <person name="Lelandais-Briere C."/>
            <person name="Owens G.L."/>
            <person name="Carrere S."/>
            <person name="Mayjonade B."/>
            <person name="Legrand L."/>
            <person name="Gill N."/>
            <person name="Kane N.C."/>
            <person name="Bowers J.E."/>
            <person name="Hubner S."/>
            <person name="Bellec A."/>
            <person name="Berard A."/>
            <person name="Berges H."/>
            <person name="Blanchet N."/>
            <person name="Boniface M.C."/>
            <person name="Brunel D."/>
            <person name="Catrice O."/>
            <person name="Chaidir N."/>
            <person name="Claudel C."/>
            <person name="Donnadieu C."/>
            <person name="Faraut T."/>
            <person name="Fievet G."/>
            <person name="Helmstetter N."/>
            <person name="King M."/>
            <person name="Knapp S.J."/>
            <person name="Lai Z."/>
            <person name="Le Paslier M.C."/>
            <person name="Lippi Y."/>
            <person name="Lorenzon L."/>
            <person name="Mandel J.R."/>
            <person name="Marage G."/>
            <person name="Marchand G."/>
            <person name="Marquand E."/>
            <person name="Bret-Mestries E."/>
            <person name="Morien E."/>
            <person name="Nambeesan S."/>
            <person name="Nguyen T."/>
            <person name="Pegot-Espagnet P."/>
            <person name="Pouilly N."/>
            <person name="Raftis F."/>
            <person name="Sallet E."/>
            <person name="Schiex T."/>
            <person name="Thomas J."/>
            <person name="Vandecasteele C."/>
            <person name="Vares D."/>
            <person name="Vear F."/>
            <person name="Vautrin S."/>
            <person name="Crespi M."/>
            <person name="Mangin B."/>
            <person name="Burke J.M."/>
            <person name="Salse J."/>
            <person name="Munos S."/>
            <person name="Vincourt P."/>
            <person name="Rieseberg L.H."/>
            <person name="Langlade N.B."/>
        </authorList>
    </citation>
    <scope>NUCLEOTIDE SEQUENCE [LARGE SCALE GENOMIC DNA]</scope>
    <source>
        <strain evidence="3">cv. SF193</strain>
        <tissue evidence="1">Leaves</tissue>
    </source>
</reference>
<reference evidence="2" key="2">
    <citation type="submission" date="2017-02" db="EMBL/GenBank/DDBJ databases">
        <title>Sunflower complete genome.</title>
        <authorList>
            <person name="Langlade N."/>
            <person name="Munos S."/>
        </authorList>
    </citation>
    <scope>NUCLEOTIDE SEQUENCE [LARGE SCALE GENOMIC DNA]</scope>
    <source>
        <tissue evidence="2">Leaves</tissue>
    </source>
</reference>
<dbReference type="OMA" id="HVHREDI"/>
<evidence type="ECO:0000313" key="3">
    <source>
        <dbReference type="Proteomes" id="UP000215914"/>
    </source>
</evidence>
<dbReference type="PANTHER" id="PTHR34222:SF43">
    <property type="entry name" value="RETROTRANSPOSON GAG DOMAIN-CONTAINING PROTEIN"/>
    <property type="match status" value="1"/>
</dbReference>
<reference evidence="1" key="3">
    <citation type="submission" date="2020-06" db="EMBL/GenBank/DDBJ databases">
        <title>Helianthus annuus Genome sequencing and assembly Release 2.</title>
        <authorList>
            <person name="Gouzy J."/>
            <person name="Langlade N."/>
            <person name="Munos S."/>
        </authorList>
    </citation>
    <scope>NUCLEOTIDE SEQUENCE</scope>
    <source>
        <tissue evidence="1">Leaves</tissue>
    </source>
</reference>
<dbReference type="Proteomes" id="UP000215914">
    <property type="component" value="Chromosome 13"/>
</dbReference>
<dbReference type="Gramene" id="mRNA:HanXRQr2_Chr13g0578041">
    <property type="protein sequence ID" value="CDS:HanXRQr2_Chr13g0578041.1"/>
    <property type="gene ID" value="HanXRQr2_Chr13g0578041"/>
</dbReference>
<organism evidence="2 3">
    <name type="scientific">Helianthus annuus</name>
    <name type="common">Common sunflower</name>
    <dbReference type="NCBI Taxonomy" id="4232"/>
    <lineage>
        <taxon>Eukaryota</taxon>
        <taxon>Viridiplantae</taxon>
        <taxon>Streptophyta</taxon>
        <taxon>Embryophyta</taxon>
        <taxon>Tracheophyta</taxon>
        <taxon>Spermatophyta</taxon>
        <taxon>Magnoliopsida</taxon>
        <taxon>eudicotyledons</taxon>
        <taxon>Gunneridae</taxon>
        <taxon>Pentapetalae</taxon>
        <taxon>asterids</taxon>
        <taxon>campanulids</taxon>
        <taxon>Asterales</taxon>
        <taxon>Asteraceae</taxon>
        <taxon>Asteroideae</taxon>
        <taxon>Heliantheae alliance</taxon>
        <taxon>Heliantheae</taxon>
        <taxon>Helianthus</taxon>
    </lineage>
</organism>
<dbReference type="PANTHER" id="PTHR34222">
    <property type="entry name" value="GAG_PRE-INTEGRS DOMAIN-CONTAINING PROTEIN"/>
    <property type="match status" value="1"/>
</dbReference>
<proteinExistence type="predicted"/>
<protein>
    <submittedName>
        <fullName evidence="1">Transcription factor interactor and regulator CCHC(Zn) family</fullName>
    </submittedName>
</protein>
<evidence type="ECO:0000313" key="1">
    <source>
        <dbReference type="EMBL" id="KAF5772526.1"/>
    </source>
</evidence>
<keyword evidence="3" id="KW-1185">Reference proteome</keyword>